<dbReference type="SUPFAM" id="SSF56601">
    <property type="entry name" value="beta-lactamase/transpeptidase-like"/>
    <property type="match status" value="1"/>
</dbReference>
<dbReference type="GO" id="GO:0005886">
    <property type="term" value="C:plasma membrane"/>
    <property type="evidence" value="ECO:0007669"/>
    <property type="project" value="UniProtKB-UniRule"/>
</dbReference>
<dbReference type="PANTHER" id="PTHR30627:SF1">
    <property type="entry name" value="PEPTIDOGLYCAN D,D-TRANSPEPTIDASE FTSI"/>
    <property type="match status" value="1"/>
</dbReference>
<evidence type="ECO:0000256" key="13">
    <source>
        <dbReference type="ARBA" id="ARBA00023210"/>
    </source>
</evidence>
<dbReference type="GO" id="GO:0008955">
    <property type="term" value="F:peptidoglycan glycosyltransferase activity"/>
    <property type="evidence" value="ECO:0007669"/>
    <property type="project" value="InterPro"/>
</dbReference>
<evidence type="ECO:0000256" key="6">
    <source>
        <dbReference type="ARBA" id="ARBA00022670"/>
    </source>
</evidence>
<evidence type="ECO:0000256" key="8">
    <source>
        <dbReference type="ARBA" id="ARBA00022801"/>
    </source>
</evidence>
<dbReference type="PANTHER" id="PTHR30627">
    <property type="entry name" value="PEPTIDOGLYCAN D,D-TRANSPEPTIDASE"/>
    <property type="match status" value="1"/>
</dbReference>
<evidence type="ECO:0000256" key="11">
    <source>
        <dbReference type="ARBA" id="ARBA00022989"/>
    </source>
</evidence>
<dbReference type="Pfam" id="PF03717">
    <property type="entry name" value="PBP_dimer"/>
    <property type="match status" value="1"/>
</dbReference>
<dbReference type="RefSeq" id="WP_096458819.1">
    <property type="nucleotide sequence ID" value="NZ_AP014936.1"/>
</dbReference>
<dbReference type="Gene3D" id="1.10.150.770">
    <property type="match status" value="1"/>
</dbReference>
<dbReference type="InterPro" id="IPR050515">
    <property type="entry name" value="Beta-lactam/transpept"/>
</dbReference>
<feature type="domain" description="Penicillin-binding protein transpeptidase" evidence="17">
    <location>
        <begin position="245"/>
        <end position="540"/>
    </location>
</feature>
<comment type="function">
    <text evidence="16">Catalyzes cross-linking of the peptidoglycan cell wall at the division septum.</text>
</comment>
<keyword evidence="6 16" id="KW-0645">Protease</keyword>
<dbReference type="GO" id="GO:0006508">
    <property type="term" value="P:proteolysis"/>
    <property type="evidence" value="ECO:0007669"/>
    <property type="project" value="UniProtKB-KW"/>
</dbReference>
<keyword evidence="8 16" id="KW-0378">Hydrolase</keyword>
<keyword evidence="7 16" id="KW-0812">Transmembrane</keyword>
<dbReference type="InterPro" id="IPR036138">
    <property type="entry name" value="PBP_dimer_sf"/>
</dbReference>
<dbReference type="InterPro" id="IPR005311">
    <property type="entry name" value="PBP_dimer"/>
</dbReference>
<comment type="catalytic activity">
    <reaction evidence="16">
        <text>Preferential cleavage: (Ac)2-L-Lys-D-Ala-|-D-Ala. Also transpeptidation of peptidyl-alanyl moieties that are N-acyl substituents of D-alanine.</text>
        <dbReference type="EC" id="3.4.16.4"/>
    </reaction>
</comment>
<dbReference type="GO" id="GO:0071555">
    <property type="term" value="P:cell wall organization"/>
    <property type="evidence" value="ECO:0007669"/>
    <property type="project" value="UniProtKB-KW"/>
</dbReference>
<keyword evidence="20" id="KW-1185">Reference proteome</keyword>
<keyword evidence="9 16" id="KW-0133">Cell shape</keyword>
<dbReference type="GO" id="GO:0008658">
    <property type="term" value="F:penicillin binding"/>
    <property type="evidence" value="ECO:0007669"/>
    <property type="project" value="InterPro"/>
</dbReference>
<keyword evidence="11 16" id="KW-1133">Transmembrane helix</keyword>
<comment type="pathway">
    <text evidence="16">Cell wall biogenesis; peptidoglycan biosynthesis.</text>
</comment>
<comment type="subcellular location">
    <subcellularLocation>
        <location evidence="1">Membrane</location>
    </subcellularLocation>
</comment>
<evidence type="ECO:0000259" key="17">
    <source>
        <dbReference type="Pfam" id="PF00905"/>
    </source>
</evidence>
<evidence type="ECO:0000256" key="14">
    <source>
        <dbReference type="ARBA" id="ARBA00023306"/>
    </source>
</evidence>
<dbReference type="OrthoDB" id="9789078at2"/>
<dbReference type="InterPro" id="IPR012338">
    <property type="entry name" value="Beta-lactam/transpept-like"/>
</dbReference>
<evidence type="ECO:0000256" key="15">
    <source>
        <dbReference type="ARBA" id="ARBA00023316"/>
    </source>
</evidence>
<proteinExistence type="inferred from homology"/>
<feature type="domain" description="Penicillin-binding protein dimerisation" evidence="18">
    <location>
        <begin position="57"/>
        <end position="204"/>
    </location>
</feature>
<evidence type="ECO:0000256" key="5">
    <source>
        <dbReference type="ARBA" id="ARBA00022645"/>
    </source>
</evidence>
<keyword evidence="4 16" id="KW-0132">Cell division</keyword>
<evidence type="ECO:0000313" key="19">
    <source>
        <dbReference type="EMBL" id="BAU47268.1"/>
    </source>
</evidence>
<evidence type="ECO:0000256" key="4">
    <source>
        <dbReference type="ARBA" id="ARBA00022618"/>
    </source>
</evidence>
<dbReference type="Pfam" id="PF00905">
    <property type="entry name" value="Transpeptidase"/>
    <property type="match status" value="1"/>
</dbReference>
<evidence type="ECO:0000256" key="7">
    <source>
        <dbReference type="ARBA" id="ARBA00022692"/>
    </source>
</evidence>
<keyword evidence="3 16" id="KW-0997">Cell inner membrane</keyword>
<evidence type="ECO:0000256" key="9">
    <source>
        <dbReference type="ARBA" id="ARBA00022960"/>
    </source>
</evidence>
<feature type="active site" description="Acyl-ester intermediate" evidence="16">
    <location>
        <position position="292"/>
    </location>
</feature>
<dbReference type="SUPFAM" id="SSF56519">
    <property type="entry name" value="Penicillin binding protein dimerisation domain"/>
    <property type="match status" value="1"/>
</dbReference>
<evidence type="ECO:0000313" key="20">
    <source>
        <dbReference type="Proteomes" id="UP000218899"/>
    </source>
</evidence>
<dbReference type="AlphaFoldDB" id="A0A1B4V1A6"/>
<keyword evidence="2 16" id="KW-1003">Cell membrane</keyword>
<dbReference type="GO" id="GO:0043093">
    <property type="term" value="P:FtsZ-dependent cytokinesis"/>
    <property type="evidence" value="ECO:0007669"/>
    <property type="project" value="UniProtKB-UniRule"/>
</dbReference>
<organism evidence="19 20">
    <name type="scientific">Sulfurifustis variabilis</name>
    <dbReference type="NCBI Taxonomy" id="1675686"/>
    <lineage>
        <taxon>Bacteria</taxon>
        <taxon>Pseudomonadati</taxon>
        <taxon>Pseudomonadota</taxon>
        <taxon>Gammaproteobacteria</taxon>
        <taxon>Acidiferrobacterales</taxon>
        <taxon>Acidiferrobacteraceae</taxon>
        <taxon>Sulfurifustis</taxon>
    </lineage>
</organism>
<dbReference type="HAMAP" id="MF_02080">
    <property type="entry name" value="FtsI_transpept"/>
    <property type="match status" value="1"/>
</dbReference>
<dbReference type="Gene3D" id="3.90.1310.10">
    <property type="entry name" value="Penicillin-binding protein 2a (Domain 2)"/>
    <property type="match status" value="1"/>
</dbReference>
<keyword evidence="14 16" id="KW-0131">Cell cycle</keyword>
<dbReference type="KEGG" id="sva:SVA_0689"/>
<keyword evidence="5 16" id="KW-0121">Carboxypeptidase</keyword>
<keyword evidence="13 16" id="KW-0717">Septation</keyword>
<evidence type="ECO:0000256" key="10">
    <source>
        <dbReference type="ARBA" id="ARBA00022984"/>
    </source>
</evidence>
<keyword evidence="10 16" id="KW-0573">Peptidoglycan synthesis</keyword>
<dbReference type="Gene3D" id="3.30.450.330">
    <property type="match status" value="1"/>
</dbReference>
<evidence type="ECO:0000256" key="1">
    <source>
        <dbReference type="ARBA" id="ARBA00004370"/>
    </source>
</evidence>
<dbReference type="EMBL" id="AP014936">
    <property type="protein sequence ID" value="BAU47268.1"/>
    <property type="molecule type" value="Genomic_DNA"/>
</dbReference>
<dbReference type="GO" id="GO:0008360">
    <property type="term" value="P:regulation of cell shape"/>
    <property type="evidence" value="ECO:0007669"/>
    <property type="project" value="UniProtKB-KW"/>
</dbReference>
<dbReference type="GO" id="GO:0009252">
    <property type="term" value="P:peptidoglycan biosynthetic process"/>
    <property type="evidence" value="ECO:0007669"/>
    <property type="project" value="UniProtKB-UniRule"/>
</dbReference>
<dbReference type="Gene3D" id="3.40.710.10">
    <property type="entry name" value="DD-peptidase/beta-lactamase superfamily"/>
    <property type="match status" value="1"/>
</dbReference>
<keyword evidence="12 16" id="KW-0472">Membrane</keyword>
<dbReference type="GO" id="GO:0009002">
    <property type="term" value="F:serine-type D-Ala-D-Ala carboxypeptidase activity"/>
    <property type="evidence" value="ECO:0007669"/>
    <property type="project" value="UniProtKB-UniRule"/>
</dbReference>
<reference evidence="19 20" key="1">
    <citation type="submission" date="2015-08" db="EMBL/GenBank/DDBJ databases">
        <title>Complete genome sequence of Sulfurifustis variabilis.</title>
        <authorList>
            <person name="Miura A."/>
            <person name="Kojima H."/>
            <person name="Fukui M."/>
        </authorList>
    </citation>
    <scope>NUCLEOTIDE SEQUENCE [LARGE SCALE GENOMIC DNA]</scope>
    <source>
        <strain evidence="20">skN76</strain>
    </source>
</reference>
<protein>
    <recommendedName>
        <fullName evidence="16">Peptidoglycan D,D-transpeptidase FtsI</fullName>
        <ecNumber evidence="16">3.4.16.4</ecNumber>
    </recommendedName>
    <alternativeName>
        <fullName evidence="16">Penicillin-binding protein 3</fullName>
        <shortName evidence="16">PBP-3</shortName>
    </alternativeName>
</protein>
<evidence type="ECO:0000256" key="16">
    <source>
        <dbReference type="HAMAP-Rule" id="MF_02080"/>
    </source>
</evidence>
<sequence>MTRARPHPYRLRQWLVLAFLIAGLVLLGARAIYLQVISADYLKTQGNARHTRIVKDNSHRGMILDRSGVPLAISTPVDSVWAHPATLLGERRSHAALARLLDTTPAELARLLARNREREFVYLKRHVPPAVASRVAALQAPGVSLLREYRRYYPAGAVTGHVLGFTNVDDQGQEGIELAYDAWLRAIPGTKRVLKDLHGTAVEVVESVRLPTPGKDLVTSLDRRVQYLAYRELKAAVEEHGARAGAAVVLDAYTGEVLALVNEPDFNPNNRGTFKGAMFRNRAVTDLFEPGSTLKPFTVATALESGKFTPSTLVDTSPGTMLVGGKTIRDLHNYGVISVARVIEKSSNVGTGKIALALDKRMLWDTFRRVGFGAVTGSQLPGETAGLLNSPASWVPIDQVSMSYGYGISVTPLQLARAYAALANGGELVPVTLLRQDAEPPRPRVFSPRVATAVRQMLELAVDQGTGGAARVADYRVAGKTGTVHKLTGTGYADDDYVAWFAGFAPVRNPRLVMVVAIDGPRRGRHFGGDVAAPVFGHVMSGALRLLDIAPDAPRPPATRLVSARAGDR</sequence>
<evidence type="ECO:0000256" key="12">
    <source>
        <dbReference type="ARBA" id="ARBA00023136"/>
    </source>
</evidence>
<evidence type="ECO:0000259" key="18">
    <source>
        <dbReference type="Pfam" id="PF03717"/>
    </source>
</evidence>
<dbReference type="EC" id="3.4.16.4" evidence="16"/>
<evidence type="ECO:0000256" key="3">
    <source>
        <dbReference type="ARBA" id="ARBA00022519"/>
    </source>
</evidence>
<dbReference type="UniPathway" id="UPA00219"/>
<keyword evidence="15 16" id="KW-0961">Cell wall biogenesis/degradation</keyword>
<accession>A0A1B4V1A6</accession>
<dbReference type="Proteomes" id="UP000218899">
    <property type="component" value="Chromosome"/>
</dbReference>
<comment type="similarity">
    <text evidence="16">Belongs to the transpeptidase family. FtsI subfamily.</text>
</comment>
<dbReference type="InterPro" id="IPR037532">
    <property type="entry name" value="FtsI_transpept"/>
</dbReference>
<gene>
    <name evidence="16" type="primary">ftsI</name>
    <name evidence="19" type="ORF">SVA_0689</name>
</gene>
<name>A0A1B4V1A6_9GAMM</name>
<dbReference type="GO" id="GO:0000917">
    <property type="term" value="P:division septum assembly"/>
    <property type="evidence" value="ECO:0007669"/>
    <property type="project" value="UniProtKB-KW"/>
</dbReference>
<evidence type="ECO:0000256" key="2">
    <source>
        <dbReference type="ARBA" id="ARBA00022475"/>
    </source>
</evidence>
<dbReference type="InterPro" id="IPR001460">
    <property type="entry name" value="PCN-bd_Tpept"/>
</dbReference>